<name>A0ABR6ZMY9_9BURK</name>
<dbReference type="InterPro" id="IPR041698">
    <property type="entry name" value="Methyltransf_25"/>
</dbReference>
<dbReference type="GO" id="GO:0032259">
    <property type="term" value="P:methylation"/>
    <property type="evidence" value="ECO:0007669"/>
    <property type="project" value="UniProtKB-KW"/>
</dbReference>
<keyword evidence="2" id="KW-0808">Transferase</keyword>
<organism evidence="2 3">
    <name type="scientific">Undibacterium hunanense</name>
    <dbReference type="NCBI Taxonomy" id="2762292"/>
    <lineage>
        <taxon>Bacteria</taxon>
        <taxon>Pseudomonadati</taxon>
        <taxon>Pseudomonadota</taxon>
        <taxon>Betaproteobacteria</taxon>
        <taxon>Burkholderiales</taxon>
        <taxon>Oxalobacteraceae</taxon>
        <taxon>Undibacterium</taxon>
    </lineage>
</organism>
<gene>
    <name evidence="2" type="ORF">H8L32_07195</name>
</gene>
<comment type="caution">
    <text evidence="2">The sequence shown here is derived from an EMBL/GenBank/DDBJ whole genome shotgun (WGS) entry which is preliminary data.</text>
</comment>
<evidence type="ECO:0000313" key="2">
    <source>
        <dbReference type="EMBL" id="MBC3917254.1"/>
    </source>
</evidence>
<dbReference type="Pfam" id="PF13649">
    <property type="entry name" value="Methyltransf_25"/>
    <property type="match status" value="1"/>
</dbReference>
<dbReference type="GO" id="GO:0008168">
    <property type="term" value="F:methyltransferase activity"/>
    <property type="evidence" value="ECO:0007669"/>
    <property type="project" value="UniProtKB-KW"/>
</dbReference>
<dbReference type="Gene3D" id="3.40.50.150">
    <property type="entry name" value="Vaccinia Virus protein VP39"/>
    <property type="match status" value="1"/>
</dbReference>
<evidence type="ECO:0000313" key="3">
    <source>
        <dbReference type="Proteomes" id="UP000650424"/>
    </source>
</evidence>
<dbReference type="SUPFAM" id="SSF53335">
    <property type="entry name" value="S-adenosyl-L-methionine-dependent methyltransferases"/>
    <property type="match status" value="1"/>
</dbReference>
<sequence>MKLLEKASVQAFHKHRLGGSNLQAMGFRGPDSQTKRFETLCTWGNFSGCSILDLGCGYGDLKPFLDARYDNFIYLGVDFLKEFVEAAQERLGHLPNTQFFQSDFLTTGLPEVDIVIASGSLNYRSENVLHPWQIISQMWKIAGKGVAFNLLDAEVFGQDEMLCGYIKDEVLTYCRKLDPQAELITGYLPDDFTILMHK</sequence>
<dbReference type="CDD" id="cd02440">
    <property type="entry name" value="AdoMet_MTases"/>
    <property type="match status" value="1"/>
</dbReference>
<proteinExistence type="predicted"/>
<keyword evidence="3" id="KW-1185">Reference proteome</keyword>
<dbReference type="InterPro" id="IPR029063">
    <property type="entry name" value="SAM-dependent_MTases_sf"/>
</dbReference>
<reference evidence="2 3" key="1">
    <citation type="submission" date="2020-08" db="EMBL/GenBank/DDBJ databases">
        <title>Novel species isolated from subtropical streams in China.</title>
        <authorList>
            <person name="Lu H."/>
        </authorList>
    </citation>
    <scope>NUCLEOTIDE SEQUENCE [LARGE SCALE GENOMIC DNA]</scope>
    <source>
        <strain evidence="2 3">CY18W</strain>
    </source>
</reference>
<feature type="domain" description="Methyltransferase" evidence="1">
    <location>
        <begin position="51"/>
        <end position="128"/>
    </location>
</feature>
<dbReference type="Proteomes" id="UP000650424">
    <property type="component" value="Unassembled WGS sequence"/>
</dbReference>
<accession>A0ABR6ZMY9</accession>
<keyword evidence="2" id="KW-0489">Methyltransferase</keyword>
<dbReference type="RefSeq" id="WP_186946488.1">
    <property type="nucleotide sequence ID" value="NZ_JACOGF010000003.1"/>
</dbReference>
<dbReference type="EMBL" id="JACOGF010000003">
    <property type="protein sequence ID" value="MBC3917254.1"/>
    <property type="molecule type" value="Genomic_DNA"/>
</dbReference>
<evidence type="ECO:0000259" key="1">
    <source>
        <dbReference type="Pfam" id="PF13649"/>
    </source>
</evidence>
<protein>
    <submittedName>
        <fullName evidence="2">Class I SAM-dependent methyltransferase</fullName>
    </submittedName>
</protein>